<dbReference type="AlphaFoldDB" id="B3PKD3"/>
<dbReference type="InterPro" id="IPR043129">
    <property type="entry name" value="ATPase_NBD"/>
</dbReference>
<dbReference type="Gene3D" id="3.30.1490.300">
    <property type="match status" value="1"/>
</dbReference>
<dbReference type="KEGG" id="cja:CJA_2401"/>
<dbReference type="eggNOG" id="COG4972">
    <property type="taxonomic scope" value="Bacteria"/>
</dbReference>
<sequence length="341" mass="37650">MAGCFIQILPYNKQPVPLPQPEGTLLKQLFETLTHWVNRSQGQHQCLGVEFTPDGVALAHIHRPATQQPHLVHCEFIPVNAGDNPAEQLRQRIAKLGLQTVPCNLVMSVGSYQMLLGEAPKVPREELAEALRYRVKDLVHFPITEAVVDGILLPEDSARGTSRMAYAVVTQKKHIETLVDYAKTAGLELKAIDIPEMALRNLVETCCDTQRGVALVKLVQGGGNLQIQRDGNLYLTRQFVLSYNAGLLDDLPAEALILDLQRSLDYFERQMRQVPPSHIYLCGDNVTADKLTAEIRAGLPMTIDMLDLRAGLQIAEGIPEHYLSLCLNALGAALRQDQVGG</sequence>
<gene>
    <name evidence="1" type="ordered locus">CJA_2401</name>
</gene>
<dbReference type="HOGENOM" id="CLU_075009_1_0_6"/>
<evidence type="ECO:0000313" key="1">
    <source>
        <dbReference type="EMBL" id="ACE85935.1"/>
    </source>
</evidence>
<accession>B3PKD3</accession>
<proteinExistence type="predicted"/>
<evidence type="ECO:0000313" key="2">
    <source>
        <dbReference type="Proteomes" id="UP000001036"/>
    </source>
</evidence>
<organism evidence="1 2">
    <name type="scientific">Cellvibrio japonicus (strain Ueda107)</name>
    <name type="common">Pseudomonas fluorescens subsp. cellulosa</name>
    <dbReference type="NCBI Taxonomy" id="498211"/>
    <lineage>
        <taxon>Bacteria</taxon>
        <taxon>Pseudomonadati</taxon>
        <taxon>Pseudomonadota</taxon>
        <taxon>Gammaproteobacteria</taxon>
        <taxon>Cellvibrionales</taxon>
        <taxon>Cellvibrionaceae</taxon>
        <taxon>Cellvibrio</taxon>
    </lineage>
</organism>
<name>B3PKD3_CELJU</name>
<dbReference type="STRING" id="498211.CJA_2401"/>
<dbReference type="Proteomes" id="UP000001036">
    <property type="component" value="Chromosome"/>
</dbReference>
<reference evidence="1 2" key="1">
    <citation type="journal article" date="2008" name="J. Bacteriol.">
        <title>Insights into plant cell wall degradation from the genome sequence of the soil bacterium Cellvibrio japonicus.</title>
        <authorList>
            <person name="Deboy R.T."/>
            <person name="Mongodin E.F."/>
            <person name="Fouts D.E."/>
            <person name="Tailford L.E."/>
            <person name="Khouri H."/>
            <person name="Emerson J.B."/>
            <person name="Mohamoud Y."/>
            <person name="Watkins K."/>
            <person name="Henrissat B."/>
            <person name="Gilbert H.J."/>
            <person name="Nelson K.E."/>
        </authorList>
    </citation>
    <scope>NUCLEOTIDE SEQUENCE [LARGE SCALE GENOMIC DNA]</scope>
    <source>
        <strain evidence="1 2">Ueda107</strain>
    </source>
</reference>
<keyword evidence="2" id="KW-1185">Reference proteome</keyword>
<dbReference type="Gene3D" id="3.30.420.40">
    <property type="match status" value="2"/>
</dbReference>
<protein>
    <submittedName>
        <fullName evidence="1">Putative MSHA biogenesis protein MshI</fullName>
    </submittedName>
</protein>
<dbReference type="EMBL" id="CP000934">
    <property type="protein sequence ID" value="ACE85935.1"/>
    <property type="molecule type" value="Genomic_DNA"/>
</dbReference>
<dbReference type="SUPFAM" id="SSF53067">
    <property type="entry name" value="Actin-like ATPase domain"/>
    <property type="match status" value="1"/>
</dbReference>